<dbReference type="EMBL" id="JAUSUA010000003">
    <property type="protein sequence ID" value="MDQ0207702.1"/>
    <property type="molecule type" value="Genomic_DNA"/>
</dbReference>
<protein>
    <submittedName>
        <fullName evidence="2">Anti-anti-sigma factor</fullName>
    </submittedName>
</protein>
<keyword evidence="3" id="KW-1185">Reference proteome</keyword>
<name>A0ABT9YKF6_9BACI</name>
<evidence type="ECO:0000313" key="2">
    <source>
        <dbReference type="EMBL" id="MDQ0207702.1"/>
    </source>
</evidence>
<organism evidence="2 3">
    <name type="scientific">Alkalicoccobacillus murimartini</name>
    <dbReference type="NCBI Taxonomy" id="171685"/>
    <lineage>
        <taxon>Bacteria</taxon>
        <taxon>Bacillati</taxon>
        <taxon>Bacillota</taxon>
        <taxon>Bacilli</taxon>
        <taxon>Bacillales</taxon>
        <taxon>Bacillaceae</taxon>
        <taxon>Alkalicoccobacillus</taxon>
    </lineage>
</organism>
<dbReference type="InterPro" id="IPR002645">
    <property type="entry name" value="STAS_dom"/>
</dbReference>
<gene>
    <name evidence="2" type="ORF">J2S05_002503</name>
</gene>
<sequence>MSLTFQLDSSLNRTVIHLEGILDITTVHLIEPLFQNMNESSIVILDLTKVEIIDSSGIGFIINMYYLSKDLLFQLMLQGENDLTKKLFKTVGVYEILRSDQKEKQSCKDLPKLTNK</sequence>
<dbReference type="InterPro" id="IPR036513">
    <property type="entry name" value="STAS_dom_sf"/>
</dbReference>
<dbReference type="Proteomes" id="UP001225034">
    <property type="component" value="Unassembled WGS sequence"/>
</dbReference>
<dbReference type="Gene3D" id="3.30.750.24">
    <property type="entry name" value="STAS domain"/>
    <property type="match status" value="1"/>
</dbReference>
<evidence type="ECO:0000259" key="1">
    <source>
        <dbReference type="PROSITE" id="PS50801"/>
    </source>
</evidence>
<proteinExistence type="predicted"/>
<dbReference type="CDD" id="cd07043">
    <property type="entry name" value="STAS_anti-anti-sigma_factors"/>
    <property type="match status" value="1"/>
</dbReference>
<dbReference type="Pfam" id="PF01740">
    <property type="entry name" value="STAS"/>
    <property type="match status" value="1"/>
</dbReference>
<reference evidence="2 3" key="1">
    <citation type="submission" date="2023-07" db="EMBL/GenBank/DDBJ databases">
        <title>Genomic Encyclopedia of Type Strains, Phase IV (KMG-IV): sequencing the most valuable type-strain genomes for metagenomic binning, comparative biology and taxonomic classification.</title>
        <authorList>
            <person name="Goeker M."/>
        </authorList>
    </citation>
    <scope>NUCLEOTIDE SEQUENCE [LARGE SCALE GENOMIC DNA]</scope>
    <source>
        <strain evidence="2 3">DSM 19154</strain>
    </source>
</reference>
<dbReference type="PROSITE" id="PS50801">
    <property type="entry name" value="STAS"/>
    <property type="match status" value="1"/>
</dbReference>
<feature type="domain" description="STAS" evidence="1">
    <location>
        <begin position="3"/>
        <end position="97"/>
    </location>
</feature>
<comment type="caution">
    <text evidence="2">The sequence shown here is derived from an EMBL/GenBank/DDBJ whole genome shotgun (WGS) entry which is preliminary data.</text>
</comment>
<dbReference type="SUPFAM" id="SSF52091">
    <property type="entry name" value="SpoIIaa-like"/>
    <property type="match status" value="1"/>
</dbReference>
<accession>A0ABT9YKF6</accession>
<dbReference type="RefSeq" id="WP_306983198.1">
    <property type="nucleotide sequence ID" value="NZ_JAUSUA010000003.1"/>
</dbReference>
<evidence type="ECO:0000313" key="3">
    <source>
        <dbReference type="Proteomes" id="UP001225034"/>
    </source>
</evidence>